<gene>
    <name evidence="1" type="ORF">GSOID_T00007488001</name>
</gene>
<proteinExistence type="predicted"/>
<dbReference type="AlphaFoldDB" id="E4XXT6"/>
<organism evidence="1">
    <name type="scientific">Oikopleura dioica</name>
    <name type="common">Tunicate</name>
    <dbReference type="NCBI Taxonomy" id="34765"/>
    <lineage>
        <taxon>Eukaryota</taxon>
        <taxon>Metazoa</taxon>
        <taxon>Chordata</taxon>
        <taxon>Tunicata</taxon>
        <taxon>Appendicularia</taxon>
        <taxon>Copelata</taxon>
        <taxon>Oikopleuridae</taxon>
        <taxon>Oikopleura</taxon>
    </lineage>
</organism>
<accession>E4XXT6</accession>
<reference evidence="1" key="1">
    <citation type="journal article" date="2010" name="Science">
        <title>Plasticity of animal genome architecture unmasked by rapid evolution of a pelagic tunicate.</title>
        <authorList>
            <person name="Denoeud F."/>
            <person name="Henriet S."/>
            <person name="Mungpakdee S."/>
            <person name="Aury J.M."/>
            <person name="Da Silva C."/>
            <person name="Brinkmann H."/>
            <person name="Mikhaleva J."/>
            <person name="Olsen L.C."/>
            <person name="Jubin C."/>
            <person name="Canestro C."/>
            <person name="Bouquet J.M."/>
            <person name="Danks G."/>
            <person name="Poulain J."/>
            <person name="Campsteijn C."/>
            <person name="Adamski M."/>
            <person name="Cross I."/>
            <person name="Yadetie F."/>
            <person name="Muffato M."/>
            <person name="Louis A."/>
            <person name="Butcher S."/>
            <person name="Tsagkogeorga G."/>
            <person name="Konrad A."/>
            <person name="Singh S."/>
            <person name="Jensen M.F."/>
            <person name="Cong E.H."/>
            <person name="Eikeseth-Otteraa H."/>
            <person name="Noel B."/>
            <person name="Anthouard V."/>
            <person name="Porcel B.M."/>
            <person name="Kachouri-Lafond R."/>
            <person name="Nishino A."/>
            <person name="Ugolini M."/>
            <person name="Chourrout P."/>
            <person name="Nishida H."/>
            <person name="Aasland R."/>
            <person name="Huzurbazar S."/>
            <person name="Westhof E."/>
            <person name="Delsuc F."/>
            <person name="Lehrach H."/>
            <person name="Reinhardt R."/>
            <person name="Weissenbach J."/>
            <person name="Roy S.W."/>
            <person name="Artiguenave F."/>
            <person name="Postlethwait J.H."/>
            <person name="Manak J.R."/>
            <person name="Thompson E.M."/>
            <person name="Jaillon O."/>
            <person name="Du Pasquier L."/>
            <person name="Boudinot P."/>
            <person name="Liberles D.A."/>
            <person name="Volff J.N."/>
            <person name="Philippe H."/>
            <person name="Lenhard B."/>
            <person name="Roest Crollius H."/>
            <person name="Wincker P."/>
            <person name="Chourrout D."/>
        </authorList>
    </citation>
    <scope>NUCLEOTIDE SEQUENCE [LARGE SCALE GENOMIC DNA]</scope>
</reference>
<name>E4XXT6_OIKDI</name>
<dbReference type="InParanoid" id="E4XXT6"/>
<dbReference type="EMBL" id="FN653293">
    <property type="protein sequence ID" value="CBY14469.1"/>
    <property type="molecule type" value="Genomic_DNA"/>
</dbReference>
<dbReference type="Proteomes" id="UP000001307">
    <property type="component" value="Unassembled WGS sequence"/>
</dbReference>
<keyword evidence="2" id="KW-1185">Reference proteome</keyword>
<protein>
    <submittedName>
        <fullName evidence="1">Uncharacterized protein</fullName>
    </submittedName>
</protein>
<sequence length="239" mass="27064">MKTEQEVGIEEALNALYPASVETCNELNQVLDNFPAATTLPKPREPPMMQPVPEDEESGNVIFPLKKALTEAEFRQMATQLGLKKERACPSGSTYGSFFLGLAFGGMALHSAQAIWPCLATRANTVPVEQQLQPLQAIPHTERVTRSAETDLIPVMLPRCLPRSPDRRLILTWYSDEYAHGSTNEKDWLKPNWDYFGSGSGDDRVEILEDDDLFAKEEEDYVVEEKSVDTDDYLWRRWP</sequence>
<evidence type="ECO:0000313" key="2">
    <source>
        <dbReference type="Proteomes" id="UP000001307"/>
    </source>
</evidence>
<evidence type="ECO:0000313" key="1">
    <source>
        <dbReference type="EMBL" id="CBY14469.1"/>
    </source>
</evidence>